<keyword evidence="3" id="KW-0238">DNA-binding</keyword>
<dbReference type="Gene3D" id="1.10.1740.10">
    <property type="match status" value="1"/>
</dbReference>
<evidence type="ECO:0000256" key="1">
    <source>
        <dbReference type="ARBA" id="ARBA00023015"/>
    </source>
</evidence>
<keyword evidence="6" id="KW-1185">Reference proteome</keyword>
<evidence type="ECO:0000256" key="4">
    <source>
        <dbReference type="ARBA" id="ARBA00023163"/>
    </source>
</evidence>
<evidence type="ECO:0000313" key="6">
    <source>
        <dbReference type="Proteomes" id="UP001596052"/>
    </source>
</evidence>
<dbReference type="PANTHER" id="PTHR43133">
    <property type="entry name" value="RNA POLYMERASE ECF-TYPE SIGMA FACTO"/>
    <property type="match status" value="1"/>
</dbReference>
<dbReference type="EMBL" id="JBHSMQ010000013">
    <property type="protein sequence ID" value="MFC5457807.1"/>
    <property type="molecule type" value="Genomic_DNA"/>
</dbReference>
<proteinExistence type="predicted"/>
<protein>
    <submittedName>
        <fullName evidence="5">RNA polymerase sigma factor</fullName>
    </submittedName>
</protein>
<dbReference type="InterPro" id="IPR039425">
    <property type="entry name" value="RNA_pol_sigma-70-like"/>
</dbReference>
<accession>A0ABW0KZ63</accession>
<gene>
    <name evidence="5" type="ORF">ACFQDI_23260</name>
</gene>
<sequence length="247" mass="27942">MSNEGEMFPQTRWSQLARLREGDETTKSEVLGTLYQLYRKPVMAYLARRGFGHEKAEDLVQDFFLHSMQHGLFEKAENSRGRFRGLMLSALQHYAANAHRHDQAQQRRPAGGFISADEVLAEGGSTAVLGVDRHTPEDAFTQSWARMLLARVVEGLERECASTGKQAHFSIFRRFMLLPILDGVAAPSQREMAEELGLTEKEVANRLVTARRAYQRLLRDEIAQYATDSTEVDDEVRDLFAALSRPA</sequence>
<dbReference type="InterPro" id="IPR013325">
    <property type="entry name" value="RNA_pol_sigma_r2"/>
</dbReference>
<comment type="caution">
    <text evidence="5">The sequence shown here is derived from an EMBL/GenBank/DDBJ whole genome shotgun (WGS) entry which is preliminary data.</text>
</comment>
<keyword evidence="1" id="KW-0805">Transcription regulation</keyword>
<evidence type="ECO:0000256" key="3">
    <source>
        <dbReference type="ARBA" id="ARBA00023125"/>
    </source>
</evidence>
<dbReference type="PANTHER" id="PTHR43133:SF52">
    <property type="entry name" value="ECF RNA POLYMERASE SIGMA FACTOR SIGL"/>
    <property type="match status" value="1"/>
</dbReference>
<name>A0ABW0KZ63_9BACT</name>
<dbReference type="SUPFAM" id="SSF88946">
    <property type="entry name" value="Sigma2 domain of RNA polymerase sigma factors"/>
    <property type="match status" value="1"/>
</dbReference>
<reference evidence="6" key="1">
    <citation type="journal article" date="2019" name="Int. J. Syst. Evol. Microbiol.">
        <title>The Global Catalogue of Microorganisms (GCM) 10K type strain sequencing project: providing services to taxonomists for standard genome sequencing and annotation.</title>
        <authorList>
            <consortium name="The Broad Institute Genomics Platform"/>
            <consortium name="The Broad Institute Genome Sequencing Center for Infectious Disease"/>
            <person name="Wu L."/>
            <person name="Ma J."/>
        </authorList>
    </citation>
    <scope>NUCLEOTIDE SEQUENCE [LARGE SCALE GENOMIC DNA]</scope>
    <source>
        <strain evidence="6">CGMCC 4.1469</strain>
    </source>
</reference>
<dbReference type="Proteomes" id="UP001596052">
    <property type="component" value="Unassembled WGS sequence"/>
</dbReference>
<keyword evidence="4" id="KW-0804">Transcription</keyword>
<evidence type="ECO:0000256" key="2">
    <source>
        <dbReference type="ARBA" id="ARBA00023082"/>
    </source>
</evidence>
<dbReference type="RefSeq" id="WP_377171515.1">
    <property type="nucleotide sequence ID" value="NZ_JBHSMQ010000013.1"/>
</dbReference>
<evidence type="ECO:0000313" key="5">
    <source>
        <dbReference type="EMBL" id="MFC5457807.1"/>
    </source>
</evidence>
<keyword evidence="2" id="KW-0731">Sigma factor</keyword>
<organism evidence="5 6">
    <name type="scientific">Prosthecobacter fluviatilis</name>
    <dbReference type="NCBI Taxonomy" id="445931"/>
    <lineage>
        <taxon>Bacteria</taxon>
        <taxon>Pseudomonadati</taxon>
        <taxon>Verrucomicrobiota</taxon>
        <taxon>Verrucomicrobiia</taxon>
        <taxon>Verrucomicrobiales</taxon>
        <taxon>Verrucomicrobiaceae</taxon>
        <taxon>Prosthecobacter</taxon>
    </lineage>
</organism>